<evidence type="ECO:0000313" key="4">
    <source>
        <dbReference type="Proteomes" id="UP000494106"/>
    </source>
</evidence>
<organism evidence="2 5">
    <name type="scientific">Arctia plantaginis</name>
    <name type="common">Wood tiger moth</name>
    <name type="synonym">Phalaena plantaginis</name>
    <dbReference type="NCBI Taxonomy" id="874455"/>
    <lineage>
        <taxon>Eukaryota</taxon>
        <taxon>Metazoa</taxon>
        <taxon>Ecdysozoa</taxon>
        <taxon>Arthropoda</taxon>
        <taxon>Hexapoda</taxon>
        <taxon>Insecta</taxon>
        <taxon>Pterygota</taxon>
        <taxon>Neoptera</taxon>
        <taxon>Endopterygota</taxon>
        <taxon>Lepidoptera</taxon>
        <taxon>Glossata</taxon>
        <taxon>Ditrysia</taxon>
        <taxon>Noctuoidea</taxon>
        <taxon>Erebidae</taxon>
        <taxon>Arctiinae</taxon>
        <taxon>Arctia</taxon>
    </lineage>
</organism>
<dbReference type="PRINTS" id="PR01217">
    <property type="entry name" value="PRICHEXTENSN"/>
</dbReference>
<feature type="compositionally biased region" description="Polar residues" evidence="1">
    <location>
        <begin position="316"/>
        <end position="330"/>
    </location>
</feature>
<protein>
    <submittedName>
        <fullName evidence="2">Uncharacterized protein</fullName>
    </submittedName>
</protein>
<evidence type="ECO:0000313" key="5">
    <source>
        <dbReference type="Proteomes" id="UP000494256"/>
    </source>
</evidence>
<dbReference type="Proteomes" id="UP000494106">
    <property type="component" value="Unassembled WGS sequence"/>
</dbReference>
<evidence type="ECO:0000256" key="1">
    <source>
        <dbReference type="SAM" id="MobiDB-lite"/>
    </source>
</evidence>
<name>A0A8S0Z7C0_ARCPL</name>
<evidence type="ECO:0000313" key="2">
    <source>
        <dbReference type="EMBL" id="CAB3227752.1"/>
    </source>
</evidence>
<dbReference type="PRINTS" id="PR00021">
    <property type="entry name" value="PRORICH"/>
</dbReference>
<feature type="compositionally biased region" description="Pro residues" evidence="1">
    <location>
        <begin position="208"/>
        <end position="262"/>
    </location>
</feature>
<feature type="compositionally biased region" description="Pro residues" evidence="1">
    <location>
        <begin position="153"/>
        <end position="172"/>
    </location>
</feature>
<evidence type="ECO:0000313" key="3">
    <source>
        <dbReference type="EMBL" id="CAB3258463.1"/>
    </source>
</evidence>
<dbReference type="EMBL" id="CADEBC010000598">
    <property type="protein sequence ID" value="CAB3258463.1"/>
    <property type="molecule type" value="Genomic_DNA"/>
</dbReference>
<feature type="region of interest" description="Disordered" evidence="1">
    <location>
        <begin position="109"/>
        <end position="172"/>
    </location>
</feature>
<reference evidence="4 5" key="1">
    <citation type="submission" date="2020-04" db="EMBL/GenBank/DDBJ databases">
        <authorList>
            <person name="Wallbank WR R."/>
            <person name="Pardo Diaz C."/>
            <person name="Kozak K."/>
            <person name="Martin S."/>
            <person name="Jiggins C."/>
            <person name="Moest M."/>
            <person name="Warren A I."/>
            <person name="Byers J.R.P. K."/>
            <person name="Montejo-Kovacevich G."/>
            <person name="Yen C E."/>
        </authorList>
    </citation>
    <scope>NUCLEOTIDE SEQUENCE [LARGE SCALE GENOMIC DNA]</scope>
</reference>
<accession>A0A8S0Z7C0</accession>
<proteinExistence type="predicted"/>
<dbReference type="EMBL" id="CADEBD010000279">
    <property type="protein sequence ID" value="CAB3227752.1"/>
    <property type="molecule type" value="Genomic_DNA"/>
</dbReference>
<keyword evidence="4" id="KW-1185">Reference proteome</keyword>
<feature type="region of interest" description="Disordered" evidence="1">
    <location>
        <begin position="208"/>
        <end position="339"/>
    </location>
</feature>
<comment type="caution">
    <text evidence="2">The sequence shown here is derived from an EMBL/GenBank/DDBJ whole genome shotgun (WGS) entry which is preliminary data.</text>
</comment>
<dbReference type="Proteomes" id="UP000494256">
    <property type="component" value="Unassembled WGS sequence"/>
</dbReference>
<feature type="compositionally biased region" description="Low complexity" evidence="1">
    <location>
        <begin position="263"/>
        <end position="272"/>
    </location>
</feature>
<dbReference type="OrthoDB" id="8061056at2759"/>
<feature type="compositionally biased region" description="Low complexity" evidence="1">
    <location>
        <begin position="119"/>
        <end position="136"/>
    </location>
</feature>
<gene>
    <name evidence="3" type="ORF">APLA_LOCUS16523</name>
    <name evidence="2" type="ORF">APLA_LOCUS3234</name>
</gene>
<sequence>MDLQCAKVKNPCKFCLQGVTNKNGLQCMGACGRWAHYKCLSYTPGKISDIKAGLIKVTCPCPDCNTSQPKEFLKNPPYSCSNHECPANKLPKCDSSGCPANRKNVVSFPSPPSPEYKDPCSPVSSSPNSPSSPASPDSRECPPRNPPTCIRAPTPPTPPSPPSCPPSPPRCPAKPRCYSPCPPCCPGPTNAPPCPVTPPPCPPNPPKCPPPPPKCPPPPPKCPPPPPKNPPPPPKCPPPKCPPRKCSPPKCPPPKCPPPKCPSTPRCRTPSPSCKPPPCSKPKSPRCPSSQKPTCPPPAKPSCFPASPPTPPCLVQNYSATRRPNHSVPQQPAYVDVGTPMKSPSCSVLSYDVPEVSSSFEKTSSVVLMANNSDYSMNAYDEDIPQEEAALKATSATQIPEERDNNIYNSPSFDYQCSQTYISSSLTQIAYDPEETMVSNLQKMNAAIDQLSSKIKSFMKKVEMRER</sequence>
<dbReference type="AlphaFoldDB" id="A0A8S0Z7C0"/>
<feature type="compositionally biased region" description="Pro residues" evidence="1">
    <location>
        <begin position="294"/>
        <end position="312"/>
    </location>
</feature>